<reference evidence="4 5" key="1">
    <citation type="journal article" date="2023" name="G3 (Bethesda)">
        <title>A haplotype-resolved chromosome-scale genome for Quercus rubra L. provides insights into the genetics of adaptive traits for red oak species.</title>
        <authorList>
            <person name="Kapoor B."/>
            <person name="Jenkins J."/>
            <person name="Schmutz J."/>
            <person name="Zhebentyayeva T."/>
            <person name="Kuelheim C."/>
            <person name="Coggeshall M."/>
            <person name="Heim C."/>
            <person name="Lasky J.R."/>
            <person name="Leites L."/>
            <person name="Islam-Faridi N."/>
            <person name="Romero-Severson J."/>
            <person name="DeLeo V.L."/>
            <person name="Lucas S.M."/>
            <person name="Lazic D."/>
            <person name="Gailing O."/>
            <person name="Carlson J."/>
            <person name="Staton M."/>
        </authorList>
    </citation>
    <scope>NUCLEOTIDE SEQUENCE [LARGE SCALE GENOMIC DNA]</scope>
    <source>
        <strain evidence="4">Pseudo-F2</strain>
    </source>
</reference>
<dbReference type="Proteomes" id="UP001324115">
    <property type="component" value="Unassembled WGS sequence"/>
</dbReference>
<evidence type="ECO:0000259" key="2">
    <source>
        <dbReference type="Pfam" id="PF05699"/>
    </source>
</evidence>
<gene>
    <name evidence="4" type="ORF">RGQ29_030664</name>
</gene>
<dbReference type="Pfam" id="PF14291">
    <property type="entry name" value="DUF4371"/>
    <property type="match status" value="2"/>
</dbReference>
<dbReference type="Pfam" id="PF05699">
    <property type="entry name" value="Dimer_Tnp_hAT"/>
    <property type="match status" value="1"/>
</dbReference>
<dbReference type="PANTHER" id="PTHR11697:SF230">
    <property type="entry name" value="ZINC FINGER, MYM DOMAIN CONTAINING 1"/>
    <property type="match status" value="1"/>
</dbReference>
<evidence type="ECO:0000259" key="3">
    <source>
        <dbReference type="Pfam" id="PF14291"/>
    </source>
</evidence>
<dbReference type="SUPFAM" id="SSF53098">
    <property type="entry name" value="Ribonuclease H-like"/>
    <property type="match status" value="1"/>
</dbReference>
<dbReference type="EMBL" id="JAXUIC010000009">
    <property type="protein sequence ID" value="KAK4572314.1"/>
    <property type="molecule type" value="Genomic_DNA"/>
</dbReference>
<dbReference type="AlphaFoldDB" id="A0AAN7EJ01"/>
<keyword evidence="5" id="KW-1185">Reference proteome</keyword>
<dbReference type="InterPro" id="IPR055298">
    <property type="entry name" value="AtLOH3-like"/>
</dbReference>
<evidence type="ECO:0000313" key="4">
    <source>
        <dbReference type="EMBL" id="KAK4572314.1"/>
    </source>
</evidence>
<accession>A0AAN7EJ01</accession>
<proteinExistence type="predicted"/>
<feature type="domain" description="DUF4371" evidence="3">
    <location>
        <begin position="104"/>
        <end position="193"/>
    </location>
</feature>
<feature type="domain" description="DUF4371" evidence="3">
    <location>
        <begin position="196"/>
        <end position="292"/>
    </location>
</feature>
<dbReference type="PANTHER" id="PTHR11697">
    <property type="entry name" value="GENERAL TRANSCRIPTION FACTOR 2-RELATED ZINC FINGER PROTEIN"/>
    <property type="match status" value="1"/>
</dbReference>
<protein>
    <submittedName>
        <fullName evidence="4">Uncharacterized protein</fullName>
    </submittedName>
</protein>
<organism evidence="4 5">
    <name type="scientific">Quercus rubra</name>
    <name type="common">Northern red oak</name>
    <name type="synonym">Quercus borealis</name>
    <dbReference type="NCBI Taxonomy" id="3512"/>
    <lineage>
        <taxon>Eukaryota</taxon>
        <taxon>Viridiplantae</taxon>
        <taxon>Streptophyta</taxon>
        <taxon>Embryophyta</taxon>
        <taxon>Tracheophyta</taxon>
        <taxon>Spermatophyta</taxon>
        <taxon>Magnoliopsida</taxon>
        <taxon>eudicotyledons</taxon>
        <taxon>Gunneridae</taxon>
        <taxon>Pentapetalae</taxon>
        <taxon>rosids</taxon>
        <taxon>fabids</taxon>
        <taxon>Fagales</taxon>
        <taxon>Fagaceae</taxon>
        <taxon>Quercus</taxon>
    </lineage>
</organism>
<name>A0AAN7EJ01_QUERU</name>
<dbReference type="InterPro" id="IPR008906">
    <property type="entry name" value="HATC_C_dom"/>
</dbReference>
<feature type="region of interest" description="Disordered" evidence="1">
    <location>
        <begin position="1"/>
        <end position="24"/>
    </location>
</feature>
<dbReference type="InterPro" id="IPR025398">
    <property type="entry name" value="DUF4371"/>
</dbReference>
<sequence>MDKYLIRKPRTQDSSPVQDSSSSSKRIRIDFNLENLSSDPGLRQKISSYHPNNHDEIRRHYLTKGPCQPVLNIFPLSYFSEKPRRFRSDWYIERKWLEYRRGETFVTKGFKLWNQVAKLDSHAGGVNSAHSQAAKKGEDLLNEKQHIQSVLVKQSNKDKHDYRVQLNAIVDCIRFLLCRGLVFRGHDESQGSTYPPEIQKDIVNAIASETSKAIIKDLDNGFFSILVDESRDISVKEQMSLRFLGIVHVASTTALSLKCVIECLLCEHNLSLSNLHGQGYDGASNMQGDINGLKTLILKENKLAFYIHCFAHQLQLTLIAVAKNHINIAEFFYVVSNLGSYYGTILNLILMFSAVVDVLEIIEEDGLFDQKVEARSIIRSILSFEFVFALHLMKNILGITNEFGRSRRNTQQKTNLHHYRVKLFYIVIDMQLQEFNNRFSKANADLLLCMACLNPSNSFVAFNKENNNFFLELQGVSELAEKLVSTRKHETYPLVYLLVKLALTLPVATATIERNFSAMKYIKNELRNRMGDQWMNDCLIVYIEKDVACSIVNETIMQRFQNMKTRRRHL</sequence>
<dbReference type="GO" id="GO:0046983">
    <property type="term" value="F:protein dimerization activity"/>
    <property type="evidence" value="ECO:0007669"/>
    <property type="project" value="InterPro"/>
</dbReference>
<comment type="caution">
    <text evidence="4">The sequence shown here is derived from an EMBL/GenBank/DDBJ whole genome shotgun (WGS) entry which is preliminary data.</text>
</comment>
<feature type="compositionally biased region" description="Low complexity" evidence="1">
    <location>
        <begin position="12"/>
        <end position="24"/>
    </location>
</feature>
<evidence type="ECO:0000256" key="1">
    <source>
        <dbReference type="SAM" id="MobiDB-lite"/>
    </source>
</evidence>
<dbReference type="InterPro" id="IPR012337">
    <property type="entry name" value="RNaseH-like_sf"/>
</dbReference>
<evidence type="ECO:0000313" key="5">
    <source>
        <dbReference type="Proteomes" id="UP001324115"/>
    </source>
</evidence>
<feature type="domain" description="HAT C-terminal dimerisation" evidence="2">
    <location>
        <begin position="487"/>
        <end position="546"/>
    </location>
</feature>